<comment type="cofactor">
    <cofactor evidence="2">
        <name>thiamine diphosphate</name>
        <dbReference type="ChEBI" id="CHEBI:58937"/>
    </cofactor>
</comment>
<sequence length="609" mass="68388">MFDLENIKDPSFVKSLNVKELKVLAEEIRAFLIENISKTGGHLSSNLGVVELTIALYYVFDPKEVDVLFDVGHQCYTHKILTGRAKEFKQLRQFGGLSGYINREESEYDIWESGHSSTSISAMSGIMLASKKRCISVIGDSSIMNGVAMEGLTFLGQIKGINPVVILNDNKMGITKSVGALTRALTRLRGSKFHVGLKRVLTKIFPNWLHVACHKIKRSFKALIQKDNVFEDLGFDYYGPYDGNDIVPLIKALKRIKIQKEPILLHVLTKKGKGYAPSEADTTGNFHGVEPFDIKTGKPLVSCDDKISYSKLVANYLVEKRKTKEFKVITPATKAGAKLDEFNDKYPKDFYDVGIAEEHAAVMAAGMAIAKTDVVLLMYSTFAQRAYDEILNDIARQDLKVILGLDRAGIVGEDGITHQGIYDVSMLLSMPNIIVTMPKDAEEAIGLFNYAFTQKHPFAIRYPRCKLQKQELDYNQICDLSWPTLRIGKKGIIISYGPDVERLNHLVEENNFDLTVINARSLKPIDSDALENALATNLPILVFEQNVASGTLYSKILEYKEEHGYTNKIFFHGFKPGIEITFGSLDEVYSHYGWSDSEFINFIKEKLSW</sequence>
<dbReference type="NCBIfam" id="TIGR00204">
    <property type="entry name" value="dxs"/>
    <property type="match status" value="1"/>
</dbReference>
<dbReference type="GO" id="GO:0019288">
    <property type="term" value="P:isopentenyl diphosphate biosynthetic process, methylerythritol 4-phosphate pathway"/>
    <property type="evidence" value="ECO:0007669"/>
    <property type="project" value="TreeGrafter"/>
</dbReference>
<evidence type="ECO:0000256" key="11">
    <source>
        <dbReference type="ARBA" id="ARBA00023052"/>
    </source>
</evidence>
<dbReference type="GO" id="GO:0046872">
    <property type="term" value="F:metal ion binding"/>
    <property type="evidence" value="ECO:0007669"/>
    <property type="project" value="UniProtKB-KW"/>
</dbReference>
<evidence type="ECO:0000256" key="2">
    <source>
        <dbReference type="ARBA" id="ARBA00001964"/>
    </source>
</evidence>
<evidence type="ECO:0000256" key="4">
    <source>
        <dbReference type="ARBA" id="ARBA00011081"/>
    </source>
</evidence>
<evidence type="ECO:0000313" key="15">
    <source>
        <dbReference type="Proteomes" id="UP000266506"/>
    </source>
</evidence>
<comment type="pathway">
    <text evidence="3">Metabolic intermediate biosynthesis; 1-deoxy-D-xylulose 5-phosphate biosynthesis; 1-deoxy-D-xylulose 5-phosphate from D-glyceraldehyde 3-phosphate and pyruvate: step 1/1.</text>
</comment>
<comment type="caution">
    <text evidence="14">The sequence shown here is derived from an EMBL/GenBank/DDBJ whole genome shotgun (WGS) entry which is preliminary data.</text>
</comment>
<dbReference type="EMBL" id="QXEV01000039">
    <property type="protein sequence ID" value="RIA64782.1"/>
    <property type="molecule type" value="Genomic_DNA"/>
</dbReference>
<dbReference type="InterPro" id="IPR029061">
    <property type="entry name" value="THDP-binding"/>
</dbReference>
<dbReference type="RefSeq" id="WP_119016966.1">
    <property type="nucleotide sequence ID" value="NZ_QXEV01000039.1"/>
</dbReference>
<evidence type="ECO:0000256" key="8">
    <source>
        <dbReference type="ARBA" id="ARBA00022723"/>
    </source>
</evidence>
<reference evidence="14 15" key="1">
    <citation type="submission" date="2018-08" db="EMBL/GenBank/DDBJ databases">
        <title>Genomic Encyclopedia of Archaeal and Bacterial Type Strains, Phase II (KMG-II): from individual species to whole genera.</title>
        <authorList>
            <person name="Goeker M."/>
        </authorList>
    </citation>
    <scope>NUCLEOTIDE SEQUENCE [LARGE SCALE GENOMIC DNA]</scope>
    <source>
        <strain evidence="14 15">ATCC 27112</strain>
    </source>
</reference>
<keyword evidence="15" id="KW-1185">Reference proteome</keyword>
<dbReference type="NCBIfam" id="NF003933">
    <property type="entry name" value="PRK05444.2-2"/>
    <property type="match status" value="1"/>
</dbReference>
<dbReference type="InterPro" id="IPR049557">
    <property type="entry name" value="Transketolase_CS"/>
</dbReference>
<dbReference type="SMART" id="SM00861">
    <property type="entry name" value="Transket_pyr"/>
    <property type="match status" value="1"/>
</dbReference>
<dbReference type="EC" id="2.2.1.7" evidence="6"/>
<evidence type="ECO:0000256" key="6">
    <source>
        <dbReference type="ARBA" id="ARBA00013150"/>
    </source>
</evidence>
<organism evidence="14 15">
    <name type="scientific">Anaeroplasma bactoclasticum</name>
    <dbReference type="NCBI Taxonomy" id="2088"/>
    <lineage>
        <taxon>Bacteria</taxon>
        <taxon>Bacillati</taxon>
        <taxon>Mycoplasmatota</taxon>
        <taxon>Mollicutes</taxon>
        <taxon>Anaeroplasmatales</taxon>
        <taxon>Anaeroplasmataceae</taxon>
        <taxon>Anaeroplasma</taxon>
    </lineage>
</organism>
<evidence type="ECO:0000256" key="12">
    <source>
        <dbReference type="ARBA" id="ARBA00023229"/>
    </source>
</evidence>
<dbReference type="InterPro" id="IPR009014">
    <property type="entry name" value="Transketo_C/PFOR_II"/>
</dbReference>
<evidence type="ECO:0000256" key="1">
    <source>
        <dbReference type="ARBA" id="ARBA00001946"/>
    </source>
</evidence>
<evidence type="ECO:0000259" key="13">
    <source>
        <dbReference type="SMART" id="SM00861"/>
    </source>
</evidence>
<dbReference type="PANTHER" id="PTHR43322">
    <property type="entry name" value="1-D-DEOXYXYLULOSE 5-PHOSPHATE SYNTHASE-RELATED"/>
    <property type="match status" value="1"/>
</dbReference>
<feature type="domain" description="Transketolase-like pyrimidine-binding" evidence="13">
    <location>
        <begin position="307"/>
        <end position="470"/>
    </location>
</feature>
<dbReference type="InterPro" id="IPR005477">
    <property type="entry name" value="Dxylulose-5-P_synthase"/>
</dbReference>
<evidence type="ECO:0000256" key="3">
    <source>
        <dbReference type="ARBA" id="ARBA00004980"/>
    </source>
</evidence>
<dbReference type="SUPFAM" id="SSF52518">
    <property type="entry name" value="Thiamin diphosphate-binding fold (THDP-binding)"/>
    <property type="match status" value="1"/>
</dbReference>
<keyword evidence="7" id="KW-0808">Transferase</keyword>
<keyword evidence="11" id="KW-0786">Thiamine pyrophosphate</keyword>
<dbReference type="UniPathway" id="UPA00064">
    <property type="reaction ID" value="UER00091"/>
</dbReference>
<proteinExistence type="inferred from homology"/>
<dbReference type="OrthoDB" id="9803371at2"/>
<dbReference type="Gene3D" id="3.40.50.920">
    <property type="match status" value="1"/>
</dbReference>
<evidence type="ECO:0000256" key="10">
    <source>
        <dbReference type="ARBA" id="ARBA00022977"/>
    </source>
</evidence>
<dbReference type="Proteomes" id="UP000266506">
    <property type="component" value="Unassembled WGS sequence"/>
</dbReference>
<gene>
    <name evidence="14" type="ORF">EI71_01911</name>
</gene>
<dbReference type="InterPro" id="IPR005475">
    <property type="entry name" value="Transketolase-like_Pyr-bd"/>
</dbReference>
<keyword evidence="8" id="KW-0479">Metal-binding</keyword>
<dbReference type="AlphaFoldDB" id="A0A397QUP8"/>
<comment type="similarity">
    <text evidence="4">Belongs to the transketolase family. DXPS subfamily.</text>
</comment>
<comment type="cofactor">
    <cofactor evidence="1">
        <name>Mg(2+)</name>
        <dbReference type="ChEBI" id="CHEBI:18420"/>
    </cofactor>
</comment>
<evidence type="ECO:0000313" key="14">
    <source>
        <dbReference type="EMBL" id="RIA64782.1"/>
    </source>
</evidence>
<evidence type="ECO:0000256" key="5">
    <source>
        <dbReference type="ARBA" id="ARBA00011738"/>
    </source>
</evidence>
<dbReference type="Pfam" id="PF02780">
    <property type="entry name" value="Transketolase_C"/>
    <property type="match status" value="1"/>
</dbReference>
<dbReference type="InParanoid" id="A0A397QUP8"/>
<dbReference type="CDD" id="cd07033">
    <property type="entry name" value="TPP_PYR_DXS_TK_like"/>
    <property type="match status" value="1"/>
</dbReference>
<dbReference type="PROSITE" id="PS00801">
    <property type="entry name" value="TRANSKETOLASE_1"/>
    <property type="match status" value="1"/>
</dbReference>
<keyword evidence="9" id="KW-0460">Magnesium</keyword>
<comment type="subunit">
    <text evidence="5">Homodimer.</text>
</comment>
<accession>A0A397QUP8</accession>
<name>A0A397QUP8_9MOLU</name>
<dbReference type="InterPro" id="IPR033248">
    <property type="entry name" value="Transketolase_C"/>
</dbReference>
<keyword evidence="12" id="KW-0414">Isoprene biosynthesis</keyword>
<dbReference type="GO" id="GO:0005829">
    <property type="term" value="C:cytosol"/>
    <property type="evidence" value="ECO:0007669"/>
    <property type="project" value="TreeGrafter"/>
</dbReference>
<evidence type="ECO:0000256" key="7">
    <source>
        <dbReference type="ARBA" id="ARBA00022679"/>
    </source>
</evidence>
<dbReference type="GO" id="GO:0008661">
    <property type="term" value="F:1-deoxy-D-xylulose-5-phosphate synthase activity"/>
    <property type="evidence" value="ECO:0007669"/>
    <property type="project" value="UniProtKB-EC"/>
</dbReference>
<dbReference type="FunCoup" id="A0A397QUP8">
    <property type="interactions" value="268"/>
</dbReference>
<protein>
    <recommendedName>
        <fullName evidence="6">1-deoxy-D-xylulose-5-phosphate synthase</fullName>
        <ecNumber evidence="6">2.2.1.7</ecNumber>
    </recommendedName>
</protein>
<dbReference type="GO" id="GO:0009228">
    <property type="term" value="P:thiamine biosynthetic process"/>
    <property type="evidence" value="ECO:0007669"/>
    <property type="project" value="UniProtKB-KW"/>
</dbReference>
<dbReference type="SUPFAM" id="SSF52922">
    <property type="entry name" value="TK C-terminal domain-like"/>
    <property type="match status" value="1"/>
</dbReference>
<evidence type="ECO:0000256" key="9">
    <source>
        <dbReference type="ARBA" id="ARBA00022842"/>
    </source>
</evidence>
<dbReference type="Pfam" id="PF02779">
    <property type="entry name" value="Transket_pyr"/>
    <property type="match status" value="1"/>
</dbReference>
<dbReference type="GO" id="GO:0016114">
    <property type="term" value="P:terpenoid biosynthetic process"/>
    <property type="evidence" value="ECO:0007669"/>
    <property type="project" value="InterPro"/>
</dbReference>
<keyword evidence="10" id="KW-0784">Thiamine biosynthesis</keyword>
<dbReference type="Pfam" id="PF13292">
    <property type="entry name" value="DXP_synthase_N"/>
    <property type="match status" value="1"/>
</dbReference>
<dbReference type="PANTHER" id="PTHR43322:SF5">
    <property type="entry name" value="1-DEOXY-D-XYLULOSE-5-PHOSPHATE SYNTHASE, CHLOROPLASTIC"/>
    <property type="match status" value="1"/>
</dbReference>
<dbReference type="Gene3D" id="3.40.50.970">
    <property type="match status" value="2"/>
</dbReference>
<dbReference type="CDD" id="cd02007">
    <property type="entry name" value="TPP_DXS"/>
    <property type="match status" value="1"/>
</dbReference>